<evidence type="ECO:0000313" key="2">
    <source>
        <dbReference type="Proteomes" id="UP000324222"/>
    </source>
</evidence>
<dbReference type="AlphaFoldDB" id="A0A5B7DQ61"/>
<accession>A0A5B7DQ61</accession>
<keyword evidence="2" id="KW-1185">Reference proteome</keyword>
<dbReference type="Proteomes" id="UP000324222">
    <property type="component" value="Unassembled WGS sequence"/>
</dbReference>
<comment type="caution">
    <text evidence="1">The sequence shown here is derived from an EMBL/GenBank/DDBJ whole genome shotgun (WGS) entry which is preliminary data.</text>
</comment>
<dbReference type="EMBL" id="VSRR010001196">
    <property type="protein sequence ID" value="MPC23355.1"/>
    <property type="molecule type" value="Genomic_DNA"/>
</dbReference>
<reference evidence="1 2" key="1">
    <citation type="submission" date="2019-05" db="EMBL/GenBank/DDBJ databases">
        <title>Another draft genome of Portunus trituberculatus and its Hox gene families provides insights of decapod evolution.</title>
        <authorList>
            <person name="Jeong J.-H."/>
            <person name="Song I."/>
            <person name="Kim S."/>
            <person name="Choi T."/>
            <person name="Kim D."/>
            <person name="Ryu S."/>
            <person name="Kim W."/>
        </authorList>
    </citation>
    <scope>NUCLEOTIDE SEQUENCE [LARGE SCALE GENOMIC DNA]</scope>
    <source>
        <tissue evidence="1">Muscle</tissue>
    </source>
</reference>
<organism evidence="1 2">
    <name type="scientific">Portunus trituberculatus</name>
    <name type="common">Swimming crab</name>
    <name type="synonym">Neptunus trituberculatus</name>
    <dbReference type="NCBI Taxonomy" id="210409"/>
    <lineage>
        <taxon>Eukaryota</taxon>
        <taxon>Metazoa</taxon>
        <taxon>Ecdysozoa</taxon>
        <taxon>Arthropoda</taxon>
        <taxon>Crustacea</taxon>
        <taxon>Multicrustacea</taxon>
        <taxon>Malacostraca</taxon>
        <taxon>Eumalacostraca</taxon>
        <taxon>Eucarida</taxon>
        <taxon>Decapoda</taxon>
        <taxon>Pleocyemata</taxon>
        <taxon>Brachyura</taxon>
        <taxon>Eubrachyura</taxon>
        <taxon>Portunoidea</taxon>
        <taxon>Portunidae</taxon>
        <taxon>Portuninae</taxon>
        <taxon>Portunus</taxon>
    </lineage>
</organism>
<protein>
    <submittedName>
        <fullName evidence="1">Uncharacterized protein</fullName>
    </submittedName>
</protein>
<proteinExistence type="predicted"/>
<name>A0A5B7DQ61_PORTR</name>
<gene>
    <name evidence="1" type="ORF">E2C01_016399</name>
</gene>
<evidence type="ECO:0000313" key="1">
    <source>
        <dbReference type="EMBL" id="MPC23355.1"/>
    </source>
</evidence>
<sequence>MHRIIKEAEEEREGTEYKQLVSLGGVQVLRVAFPAVAHREWSESASGRVTCCWLISRVGVAVRHLLLGRRVPPVSTDTTRQHRIFPSTL</sequence>